<evidence type="ECO:0000256" key="1">
    <source>
        <dbReference type="SAM" id="MobiDB-lite"/>
    </source>
</evidence>
<dbReference type="Proteomes" id="UP001199106">
    <property type="component" value="Unassembled WGS sequence"/>
</dbReference>
<name>A0AAD4IKI8_9PLEO</name>
<dbReference type="SUPFAM" id="SSF81383">
    <property type="entry name" value="F-box domain"/>
    <property type="match status" value="1"/>
</dbReference>
<keyword evidence="4" id="KW-1185">Reference proteome</keyword>
<reference evidence="3" key="1">
    <citation type="submission" date="2021-07" db="EMBL/GenBank/DDBJ databases">
        <title>Genome Resource of American Ginseng Black Spot Pathogen Alternaria panax.</title>
        <authorList>
            <person name="Qiu C."/>
            <person name="Wang W."/>
            <person name="Liu Z."/>
        </authorList>
    </citation>
    <scope>NUCLEOTIDE SEQUENCE</scope>
    <source>
        <strain evidence="3">BNCC115425</strain>
    </source>
</reference>
<feature type="compositionally biased region" description="Basic and acidic residues" evidence="1">
    <location>
        <begin position="485"/>
        <end position="501"/>
    </location>
</feature>
<organism evidence="3 4">
    <name type="scientific">Alternaria panax</name>
    <dbReference type="NCBI Taxonomy" id="48097"/>
    <lineage>
        <taxon>Eukaryota</taxon>
        <taxon>Fungi</taxon>
        <taxon>Dikarya</taxon>
        <taxon>Ascomycota</taxon>
        <taxon>Pezizomycotina</taxon>
        <taxon>Dothideomycetes</taxon>
        <taxon>Pleosporomycetidae</taxon>
        <taxon>Pleosporales</taxon>
        <taxon>Pleosporineae</taxon>
        <taxon>Pleosporaceae</taxon>
        <taxon>Alternaria</taxon>
        <taxon>Alternaria sect. Panax</taxon>
    </lineage>
</organism>
<gene>
    <name evidence="3" type="ORF">G6011_01229</name>
</gene>
<accession>A0AAD4IKI8</accession>
<dbReference type="CDD" id="cd09917">
    <property type="entry name" value="F-box_SF"/>
    <property type="match status" value="1"/>
</dbReference>
<proteinExistence type="predicted"/>
<dbReference type="AlphaFoldDB" id="A0AAD4IKI8"/>
<evidence type="ECO:0000259" key="2">
    <source>
        <dbReference type="Pfam" id="PF12937"/>
    </source>
</evidence>
<dbReference type="Pfam" id="PF12937">
    <property type="entry name" value="F-box-like"/>
    <property type="match status" value="1"/>
</dbReference>
<sequence length="521" mass="57843">MALPADPPIHNLPDELLLQIASHLTNSATPRSLKNLCLTSRKFRAAGQEVLHTVAKLSSSCGCHPKVNPLLRLLRTLLDRADLATQVKTLHFRTVRKNVAKLCEEQAFSLAPLRTRSLAKLEDLGYKKHTWHKTIQNSIESGFAGVLLVILPNLTQLEFWVKDHYRGPPSSECVSGLFGGMSVPDSIISGWSTLRHLTSSDTHLLKSGINLASLTSLDLKTISIGTVLRLNGPGCLEGAENLQDLALTVSIQFADRLLIEKADIQFGDLFEALSCNQLRALRIILYHIGDDRNTQLEGGYFIDQLNSMRNTLETLAITLETTEDDSELEWLLEMITSPKDSLDHFTVLKNLVLPQAFIFAVGSVPWEIRSCRPRDLPPKLEMLGIFYPGEEVEDWVAGFVSQHTDDAKSSPLLKEITLTCRDEVGAPASYFSTDVNDIWWELATYHGIDAYTFCQIQEHKSNLAKSWYEESLGAASRKQGQNGAEGERNDGTDGDRADDCEKMADLINVADDLSESIETVD</sequence>
<evidence type="ECO:0000313" key="3">
    <source>
        <dbReference type="EMBL" id="KAG9196108.1"/>
    </source>
</evidence>
<protein>
    <recommendedName>
        <fullName evidence="2">F-box domain-containing protein</fullName>
    </recommendedName>
</protein>
<evidence type="ECO:0000313" key="4">
    <source>
        <dbReference type="Proteomes" id="UP001199106"/>
    </source>
</evidence>
<dbReference type="InterPro" id="IPR001810">
    <property type="entry name" value="F-box_dom"/>
</dbReference>
<dbReference type="InterPro" id="IPR036047">
    <property type="entry name" value="F-box-like_dom_sf"/>
</dbReference>
<comment type="caution">
    <text evidence="3">The sequence shown here is derived from an EMBL/GenBank/DDBJ whole genome shotgun (WGS) entry which is preliminary data.</text>
</comment>
<feature type="domain" description="F-box" evidence="2">
    <location>
        <begin position="9"/>
        <end position="46"/>
    </location>
</feature>
<feature type="region of interest" description="Disordered" evidence="1">
    <location>
        <begin position="475"/>
        <end position="501"/>
    </location>
</feature>
<dbReference type="EMBL" id="JAANER010000001">
    <property type="protein sequence ID" value="KAG9196108.1"/>
    <property type="molecule type" value="Genomic_DNA"/>
</dbReference>